<gene>
    <name evidence="2" type="ORF">BINO364_LOCUS9827</name>
</gene>
<feature type="non-terminal residue" evidence="2">
    <location>
        <position position="76"/>
    </location>
</feature>
<dbReference type="OrthoDB" id="10488340at2759"/>
<proteinExistence type="predicted"/>
<accession>A0A8J9VCV3</accession>
<keyword evidence="3" id="KW-1185">Reference proteome</keyword>
<feature type="region of interest" description="Disordered" evidence="1">
    <location>
        <begin position="27"/>
        <end position="76"/>
    </location>
</feature>
<dbReference type="EMBL" id="OV170224">
    <property type="protein sequence ID" value="CAH0724070.1"/>
    <property type="molecule type" value="Genomic_DNA"/>
</dbReference>
<organism evidence="2 3">
    <name type="scientific">Brenthis ino</name>
    <name type="common">lesser marbled fritillary</name>
    <dbReference type="NCBI Taxonomy" id="405034"/>
    <lineage>
        <taxon>Eukaryota</taxon>
        <taxon>Metazoa</taxon>
        <taxon>Ecdysozoa</taxon>
        <taxon>Arthropoda</taxon>
        <taxon>Hexapoda</taxon>
        <taxon>Insecta</taxon>
        <taxon>Pterygota</taxon>
        <taxon>Neoptera</taxon>
        <taxon>Endopterygota</taxon>
        <taxon>Lepidoptera</taxon>
        <taxon>Glossata</taxon>
        <taxon>Ditrysia</taxon>
        <taxon>Papilionoidea</taxon>
        <taxon>Nymphalidae</taxon>
        <taxon>Heliconiinae</taxon>
        <taxon>Argynnini</taxon>
        <taxon>Brenthis</taxon>
    </lineage>
</organism>
<evidence type="ECO:0000313" key="2">
    <source>
        <dbReference type="EMBL" id="CAH0724070.1"/>
    </source>
</evidence>
<sequence length="76" mass="8187">MQVRYPARRYMSTYVDRLMLQQATRAANSAAAAAGVPTRGTSPTRHKPVPADSHLSPIVRLSDRSRVPRAAAAAVS</sequence>
<dbReference type="Proteomes" id="UP000838878">
    <property type="component" value="Chromosome 4"/>
</dbReference>
<reference evidence="2" key="1">
    <citation type="submission" date="2021-12" db="EMBL/GenBank/DDBJ databases">
        <authorList>
            <person name="Martin H S."/>
        </authorList>
    </citation>
    <scope>NUCLEOTIDE SEQUENCE</scope>
</reference>
<evidence type="ECO:0000313" key="3">
    <source>
        <dbReference type="Proteomes" id="UP000838878"/>
    </source>
</evidence>
<name>A0A8J9VCV3_9NEOP</name>
<protein>
    <submittedName>
        <fullName evidence="2">Uncharacterized protein</fullName>
    </submittedName>
</protein>
<evidence type="ECO:0000256" key="1">
    <source>
        <dbReference type="SAM" id="MobiDB-lite"/>
    </source>
</evidence>
<dbReference type="AlphaFoldDB" id="A0A8J9VCV3"/>